<organism evidence="7 8">
    <name type="scientific">Bathycoccus prasinos</name>
    <dbReference type="NCBI Taxonomy" id="41875"/>
    <lineage>
        <taxon>Eukaryota</taxon>
        <taxon>Viridiplantae</taxon>
        <taxon>Chlorophyta</taxon>
        <taxon>Mamiellophyceae</taxon>
        <taxon>Mamiellales</taxon>
        <taxon>Bathycoccaceae</taxon>
        <taxon>Bathycoccus</taxon>
    </lineage>
</organism>
<dbReference type="PANTHER" id="PTHR43246">
    <property type="entry name" value="PEPTIDYL-PROLYL CIS-TRANS ISOMERASE CYP38, CHLOROPLASTIC"/>
    <property type="match status" value="1"/>
</dbReference>
<feature type="domain" description="PPIase cyclophilin-type" evidence="6">
    <location>
        <begin position="63"/>
        <end position="209"/>
    </location>
</feature>
<evidence type="ECO:0000256" key="1">
    <source>
        <dbReference type="ARBA" id="ARBA00013194"/>
    </source>
</evidence>
<feature type="region of interest" description="Disordered" evidence="4">
    <location>
        <begin position="1"/>
        <end position="26"/>
    </location>
</feature>
<feature type="region of interest" description="Disordered" evidence="4">
    <location>
        <begin position="395"/>
        <end position="422"/>
    </location>
</feature>
<dbReference type="InterPro" id="IPR029000">
    <property type="entry name" value="Cyclophilin-like_dom_sf"/>
</dbReference>
<gene>
    <name evidence="7" type="ordered locus">Bathy11g02030</name>
</gene>
<evidence type="ECO:0000256" key="5">
    <source>
        <dbReference type="SAM" id="Phobius"/>
    </source>
</evidence>
<dbReference type="SUPFAM" id="SSF50891">
    <property type="entry name" value="Cyclophilin-like"/>
    <property type="match status" value="1"/>
</dbReference>
<evidence type="ECO:0000256" key="3">
    <source>
        <dbReference type="ARBA" id="ARBA00023235"/>
    </source>
</evidence>
<dbReference type="AlphaFoldDB" id="K8EKG1"/>
<dbReference type="EC" id="5.2.1.8" evidence="1"/>
<dbReference type="KEGG" id="bpg:Bathy11g02030"/>
<keyword evidence="5" id="KW-0812">Transmembrane</keyword>
<evidence type="ECO:0000313" key="7">
    <source>
        <dbReference type="EMBL" id="CCO18516.1"/>
    </source>
</evidence>
<evidence type="ECO:0000256" key="4">
    <source>
        <dbReference type="SAM" id="MobiDB-lite"/>
    </source>
</evidence>
<name>K8EKG1_9CHLO</name>
<evidence type="ECO:0000259" key="6">
    <source>
        <dbReference type="PROSITE" id="PS50072"/>
    </source>
</evidence>
<dbReference type="InterPro" id="IPR044665">
    <property type="entry name" value="E_coli_cyclophilin_A-like"/>
</dbReference>
<dbReference type="OrthoDB" id="423037at2759"/>
<keyword evidence="8" id="KW-1185">Reference proteome</keyword>
<sequence length="422" mass="47327">MSGNTFGSTTEEEEEEHPIACTEEAASTTPLVCKPPELDAKYVSESTEKTLLRADYKFTTTKGTFTVRAYRALAPNAFDRFRGLVNEHFYRKSLVYRSLTGYGVQFGIAAEPSLARVYDPDRNETSGCVLADESEKTLETTTSNKRGWVAFGTSLGHSSSSNNTSSGDEMYHDRTSEIFVNMRDNSEDLDKKCVPFAEVTEGMDIVEKLYSGYGEMKDATMCNETQSLGFRCDGPRRGELYTQGYASVKENYPNLDAILYAEEIAVQEKGSLIDARDGGGGFFYFILSCTVLGFLACFFRMHVVNRRRKIVARRASKYTAYVSSEQDDLSQLHQTLREQFAAANEGVSVDIKVESEKLKSRVIEQMNERRQARGAAANPFVSSGSLELEDGAEERVYLDDDEDRDRDSNNNNNDDMMNTIRF</sequence>
<feature type="compositionally biased region" description="Low complexity" evidence="4">
    <location>
        <begin position="409"/>
        <end position="422"/>
    </location>
</feature>
<evidence type="ECO:0000313" key="8">
    <source>
        <dbReference type="Proteomes" id="UP000198341"/>
    </source>
</evidence>
<dbReference type="RefSeq" id="XP_007510171.1">
    <property type="nucleotide sequence ID" value="XM_007510109.1"/>
</dbReference>
<dbReference type="InterPro" id="IPR002130">
    <property type="entry name" value="Cyclophilin-type_PPIase_dom"/>
</dbReference>
<keyword evidence="2" id="KW-0697">Rotamase</keyword>
<evidence type="ECO:0000256" key="2">
    <source>
        <dbReference type="ARBA" id="ARBA00023110"/>
    </source>
</evidence>
<dbReference type="EMBL" id="FO082268">
    <property type="protein sequence ID" value="CCO18516.1"/>
    <property type="molecule type" value="Genomic_DNA"/>
</dbReference>
<dbReference type="GeneID" id="19012883"/>
<keyword evidence="3" id="KW-0413">Isomerase</keyword>
<dbReference type="Proteomes" id="UP000198341">
    <property type="component" value="Chromosome 11"/>
</dbReference>
<keyword evidence="5" id="KW-0472">Membrane</keyword>
<keyword evidence="5" id="KW-1133">Transmembrane helix</keyword>
<protein>
    <recommendedName>
        <fullName evidence="1">peptidylprolyl isomerase</fullName>
        <ecNumber evidence="1">5.2.1.8</ecNumber>
    </recommendedName>
</protein>
<feature type="transmembrane region" description="Helical" evidence="5">
    <location>
        <begin position="281"/>
        <end position="299"/>
    </location>
</feature>
<proteinExistence type="predicted"/>
<dbReference type="Gene3D" id="2.40.100.10">
    <property type="entry name" value="Cyclophilin-like"/>
    <property type="match status" value="1"/>
</dbReference>
<dbReference type="PROSITE" id="PS50072">
    <property type="entry name" value="CSA_PPIASE_2"/>
    <property type="match status" value="1"/>
</dbReference>
<reference evidence="7 8" key="1">
    <citation type="submission" date="2011-10" db="EMBL/GenBank/DDBJ databases">
        <authorList>
            <person name="Genoscope - CEA"/>
        </authorList>
    </citation>
    <scope>NUCLEOTIDE SEQUENCE [LARGE SCALE GENOMIC DNA]</scope>
    <source>
        <strain evidence="7 8">RCC 1105</strain>
    </source>
</reference>
<accession>K8EKG1</accession>
<dbReference type="Pfam" id="PF00160">
    <property type="entry name" value="Pro_isomerase"/>
    <property type="match status" value="1"/>
</dbReference>
<dbReference type="GO" id="GO:0003755">
    <property type="term" value="F:peptidyl-prolyl cis-trans isomerase activity"/>
    <property type="evidence" value="ECO:0007669"/>
    <property type="project" value="UniProtKB-KW"/>
</dbReference>